<sequence length="68" mass="7547">MLMNSQYIIKVLKVESIRKICCVPRRNTGETSADKPEAKRQSKGSNKTEAPSDSSQRGTGSKAKIYDE</sequence>
<keyword evidence="3" id="KW-1185">Reference proteome</keyword>
<gene>
    <name evidence="2" type="ORF">T07_2517</name>
</gene>
<reference evidence="2 3" key="1">
    <citation type="submission" date="2015-01" db="EMBL/GenBank/DDBJ databases">
        <title>Evolution of Trichinella species and genotypes.</title>
        <authorList>
            <person name="Korhonen P.K."/>
            <person name="Edoardo P."/>
            <person name="Giuseppe L.R."/>
            <person name="Gasser R.B."/>
        </authorList>
    </citation>
    <scope>NUCLEOTIDE SEQUENCE [LARGE SCALE GENOMIC DNA]</scope>
    <source>
        <strain evidence="2">ISS37</strain>
    </source>
</reference>
<dbReference type="Proteomes" id="UP000054630">
    <property type="component" value="Unassembled WGS sequence"/>
</dbReference>
<feature type="region of interest" description="Disordered" evidence="1">
    <location>
        <begin position="24"/>
        <end position="68"/>
    </location>
</feature>
<accession>A0A0V0SJU1</accession>
<name>A0A0V0SJU1_9BILA</name>
<organism evidence="2 3">
    <name type="scientific">Trichinella nelsoni</name>
    <dbReference type="NCBI Taxonomy" id="6336"/>
    <lineage>
        <taxon>Eukaryota</taxon>
        <taxon>Metazoa</taxon>
        <taxon>Ecdysozoa</taxon>
        <taxon>Nematoda</taxon>
        <taxon>Enoplea</taxon>
        <taxon>Dorylaimia</taxon>
        <taxon>Trichinellida</taxon>
        <taxon>Trichinellidae</taxon>
        <taxon>Trichinella</taxon>
    </lineage>
</organism>
<evidence type="ECO:0000313" key="3">
    <source>
        <dbReference type="Proteomes" id="UP000054630"/>
    </source>
</evidence>
<dbReference type="EMBL" id="JYDL01000006">
    <property type="protein sequence ID" value="KRX26645.1"/>
    <property type="molecule type" value="Genomic_DNA"/>
</dbReference>
<dbReference type="AlphaFoldDB" id="A0A0V0SJU1"/>
<evidence type="ECO:0000313" key="2">
    <source>
        <dbReference type="EMBL" id="KRX26645.1"/>
    </source>
</evidence>
<protein>
    <submittedName>
        <fullName evidence="2">Uncharacterized protein</fullName>
    </submittedName>
</protein>
<evidence type="ECO:0000256" key="1">
    <source>
        <dbReference type="SAM" id="MobiDB-lite"/>
    </source>
</evidence>
<comment type="caution">
    <text evidence="2">The sequence shown here is derived from an EMBL/GenBank/DDBJ whole genome shotgun (WGS) entry which is preliminary data.</text>
</comment>
<feature type="compositionally biased region" description="Polar residues" evidence="1">
    <location>
        <begin position="43"/>
        <end position="59"/>
    </location>
</feature>
<proteinExistence type="predicted"/>